<evidence type="ECO:0000256" key="5">
    <source>
        <dbReference type="ARBA" id="ARBA00023136"/>
    </source>
</evidence>
<dbReference type="EMBL" id="CAKLDI010000001">
    <property type="protein sequence ID" value="CAH0534353.1"/>
    <property type="molecule type" value="Genomic_DNA"/>
</dbReference>
<keyword evidence="5 7" id="KW-0472">Membrane</keyword>
<dbReference type="GO" id="GO:0051301">
    <property type="term" value="P:cell division"/>
    <property type="evidence" value="ECO:0007669"/>
    <property type="project" value="UniProtKB-KW"/>
</dbReference>
<dbReference type="RefSeq" id="WP_237466871.1">
    <property type="nucleotide sequence ID" value="NZ_CAKLDI010000001.1"/>
</dbReference>
<keyword evidence="3 7" id="KW-0812">Transmembrane</keyword>
<evidence type="ECO:0000256" key="2">
    <source>
        <dbReference type="ARBA" id="ARBA00022618"/>
    </source>
</evidence>
<feature type="topological domain" description="Cytoplasmic" evidence="7">
    <location>
        <begin position="1"/>
        <end position="3"/>
    </location>
</feature>
<keyword evidence="2 7" id="KW-0132">Cell division</keyword>
<gene>
    <name evidence="7 8" type="primary">ftsB</name>
    <name evidence="8" type="ORF">VST7929_02284</name>
</gene>
<evidence type="ECO:0000256" key="3">
    <source>
        <dbReference type="ARBA" id="ARBA00022692"/>
    </source>
</evidence>
<organism evidence="8 9">
    <name type="scientific">Vibrio stylophorae</name>
    <dbReference type="NCBI Taxonomy" id="659351"/>
    <lineage>
        <taxon>Bacteria</taxon>
        <taxon>Pseudomonadati</taxon>
        <taxon>Pseudomonadota</taxon>
        <taxon>Gammaproteobacteria</taxon>
        <taxon>Vibrionales</taxon>
        <taxon>Vibrionaceae</taxon>
        <taxon>Vibrio</taxon>
    </lineage>
</organism>
<feature type="topological domain" description="Periplasmic" evidence="7">
    <location>
        <begin position="22"/>
        <end position="99"/>
    </location>
</feature>
<dbReference type="Proteomes" id="UP000838672">
    <property type="component" value="Unassembled WGS sequence"/>
</dbReference>
<evidence type="ECO:0000313" key="9">
    <source>
        <dbReference type="Proteomes" id="UP000838672"/>
    </source>
</evidence>
<keyword evidence="6 7" id="KW-0131">Cell cycle</keyword>
<evidence type="ECO:0000256" key="7">
    <source>
        <dbReference type="HAMAP-Rule" id="MF_00599"/>
    </source>
</evidence>
<comment type="function">
    <text evidence="7">Essential cell division protein. May link together the upstream cell division proteins, which are predominantly cytoplasmic, with the downstream cell division proteins, which are predominantly periplasmic.</text>
</comment>
<comment type="subcellular location">
    <subcellularLocation>
        <location evidence="7">Cell inner membrane</location>
        <topology evidence="7">Single-pass type II membrane protein</topology>
    </subcellularLocation>
    <text evidence="7">Localizes to the division septum.</text>
</comment>
<evidence type="ECO:0000256" key="4">
    <source>
        <dbReference type="ARBA" id="ARBA00022989"/>
    </source>
</evidence>
<sequence length="99" mass="11324">MRLLTLFFAAILLLLSSILLYGKNGVRDHHQLEQDIAHETQANVALKQRNAQMWAEIDDLKSGNAAIEERARHELGMIKPDEVFYRVIEPESHLDDTAE</sequence>
<dbReference type="InterPro" id="IPR023081">
    <property type="entry name" value="Cell_div_FtsB"/>
</dbReference>
<dbReference type="PANTHER" id="PTHR37485:SF1">
    <property type="entry name" value="CELL DIVISION PROTEIN FTSB"/>
    <property type="match status" value="1"/>
</dbReference>
<dbReference type="PANTHER" id="PTHR37485">
    <property type="entry name" value="CELL DIVISION PROTEIN FTSB"/>
    <property type="match status" value="1"/>
</dbReference>
<reference evidence="8" key="1">
    <citation type="submission" date="2021-11" db="EMBL/GenBank/DDBJ databases">
        <authorList>
            <person name="Rodrigo-Torres L."/>
            <person name="Arahal R. D."/>
            <person name="Lucena T."/>
        </authorList>
    </citation>
    <scope>NUCLEOTIDE SEQUENCE</scope>
    <source>
        <strain evidence="8">CECT 7929</strain>
    </source>
</reference>
<accession>A0ABN8DUS1</accession>
<comment type="similarity">
    <text evidence="7">Belongs to the FtsB family.</text>
</comment>
<dbReference type="HAMAP" id="MF_00599">
    <property type="entry name" value="FtsB"/>
    <property type="match status" value="1"/>
</dbReference>
<dbReference type="Pfam" id="PF04977">
    <property type="entry name" value="DivIC"/>
    <property type="match status" value="1"/>
</dbReference>
<protein>
    <recommendedName>
        <fullName evidence="7">Cell division protein FtsB</fullName>
    </recommendedName>
</protein>
<comment type="caution">
    <text evidence="8">The sequence shown here is derived from an EMBL/GenBank/DDBJ whole genome shotgun (WGS) entry which is preliminary data.</text>
</comment>
<keyword evidence="7" id="KW-0997">Cell inner membrane</keyword>
<evidence type="ECO:0000256" key="1">
    <source>
        <dbReference type="ARBA" id="ARBA00022475"/>
    </source>
</evidence>
<keyword evidence="9" id="KW-1185">Reference proteome</keyword>
<evidence type="ECO:0000313" key="8">
    <source>
        <dbReference type="EMBL" id="CAH0534353.1"/>
    </source>
</evidence>
<dbReference type="InterPro" id="IPR007060">
    <property type="entry name" value="FtsL/DivIC"/>
</dbReference>
<name>A0ABN8DUS1_9VIBR</name>
<evidence type="ECO:0000256" key="6">
    <source>
        <dbReference type="ARBA" id="ARBA00023306"/>
    </source>
</evidence>
<keyword evidence="4 7" id="KW-1133">Transmembrane helix</keyword>
<comment type="subunit">
    <text evidence="7">Part of a complex composed of FtsB, FtsL and FtsQ.</text>
</comment>
<keyword evidence="1 7" id="KW-1003">Cell membrane</keyword>
<dbReference type="NCBIfam" id="NF002058">
    <property type="entry name" value="PRK00888.1"/>
    <property type="match status" value="1"/>
</dbReference>
<proteinExistence type="inferred from homology"/>